<name>A0A1J4L196_9EUKA</name>
<protein>
    <submittedName>
        <fullName evidence="2">Uncharacterized protein</fullName>
    </submittedName>
</protein>
<sequence>MCLNGHYLMRGKFTRDSLRDLIDFDYDNSDQSEDHNLKNEYDRKTTNILIRDERSRCRREVMRSKVAKENTKVDDLSGSTFSIADIARTVAIQSDIAEILVFLAKNPNRKILIKLKRILTSENTNFQALRVSNQMLSLVRRLMIEVKELMENIRNNLENERFSVNENDAFLIEIIVEILEILTKDDLNHRYFEVGNLRYISNLFKEIRVKMSNKNTIESFLRKIINCFQNRA</sequence>
<reference evidence="2" key="1">
    <citation type="submission" date="2016-10" db="EMBL/GenBank/DDBJ databases">
        <authorList>
            <person name="Benchimol M."/>
            <person name="Almeida L.G."/>
            <person name="Vasconcelos A.T."/>
            <person name="Perreira-Neves A."/>
            <person name="Rosa I.A."/>
            <person name="Tasca T."/>
            <person name="Bogo M.R."/>
            <person name="de Souza W."/>
        </authorList>
    </citation>
    <scope>NUCLEOTIDE SEQUENCE [LARGE SCALE GENOMIC DNA]</scope>
    <source>
        <strain evidence="2">K</strain>
    </source>
</reference>
<organism evidence="2 3">
    <name type="scientific">Tritrichomonas foetus</name>
    <dbReference type="NCBI Taxonomy" id="1144522"/>
    <lineage>
        <taxon>Eukaryota</taxon>
        <taxon>Metamonada</taxon>
        <taxon>Parabasalia</taxon>
        <taxon>Tritrichomonadida</taxon>
        <taxon>Tritrichomonadidae</taxon>
        <taxon>Tritrichomonas</taxon>
    </lineage>
</organism>
<evidence type="ECO:0000313" key="2">
    <source>
        <dbReference type="EMBL" id="OHT15653.1"/>
    </source>
</evidence>
<proteinExistence type="predicted"/>
<dbReference type="Proteomes" id="UP000179807">
    <property type="component" value="Unassembled WGS sequence"/>
</dbReference>
<comment type="caution">
    <text evidence="2">The sequence shown here is derived from an EMBL/GenBank/DDBJ whole genome shotgun (WGS) entry which is preliminary data.</text>
</comment>
<gene>
    <name evidence="2" type="ORF">TRFO_42411</name>
</gene>
<evidence type="ECO:0000313" key="3">
    <source>
        <dbReference type="Proteomes" id="UP000179807"/>
    </source>
</evidence>
<dbReference type="RefSeq" id="XP_068368789.1">
    <property type="nucleotide sequence ID" value="XM_068514292.1"/>
</dbReference>
<evidence type="ECO:0000256" key="1">
    <source>
        <dbReference type="SAM" id="Coils"/>
    </source>
</evidence>
<dbReference type="AlphaFoldDB" id="A0A1J4L196"/>
<dbReference type="GeneID" id="94848996"/>
<keyword evidence="1" id="KW-0175">Coiled coil</keyword>
<dbReference type="EMBL" id="MLAK01000204">
    <property type="protein sequence ID" value="OHT15653.1"/>
    <property type="molecule type" value="Genomic_DNA"/>
</dbReference>
<dbReference type="VEuPathDB" id="TrichDB:TRFO_42411"/>
<keyword evidence="3" id="KW-1185">Reference proteome</keyword>
<feature type="coiled-coil region" evidence="1">
    <location>
        <begin position="139"/>
        <end position="167"/>
    </location>
</feature>
<accession>A0A1J4L196</accession>